<feature type="region of interest" description="Disordered" evidence="4">
    <location>
        <begin position="1"/>
        <end position="33"/>
    </location>
</feature>
<organism evidence="6 7">
    <name type="scientific">Heterodermia speciosa</name>
    <dbReference type="NCBI Taxonomy" id="116794"/>
    <lineage>
        <taxon>Eukaryota</taxon>
        <taxon>Fungi</taxon>
        <taxon>Dikarya</taxon>
        <taxon>Ascomycota</taxon>
        <taxon>Pezizomycotina</taxon>
        <taxon>Lecanoromycetes</taxon>
        <taxon>OSLEUM clade</taxon>
        <taxon>Lecanoromycetidae</taxon>
        <taxon>Caliciales</taxon>
        <taxon>Physciaceae</taxon>
        <taxon>Heterodermia</taxon>
    </lineage>
</organism>
<dbReference type="EMBL" id="CAJPDS010000082">
    <property type="protein sequence ID" value="CAF9935351.1"/>
    <property type="molecule type" value="Genomic_DNA"/>
</dbReference>
<dbReference type="AlphaFoldDB" id="A0A8H3FZV6"/>
<keyword evidence="5" id="KW-1133">Transmembrane helix</keyword>
<evidence type="ECO:0000256" key="1">
    <source>
        <dbReference type="ARBA" id="ARBA00004685"/>
    </source>
</evidence>
<accession>A0A8H3FZV6</accession>
<dbReference type="InterPro" id="IPR021765">
    <property type="entry name" value="UstYa-like"/>
</dbReference>
<name>A0A8H3FZV6_9LECA</name>
<evidence type="ECO:0000256" key="3">
    <source>
        <dbReference type="ARBA" id="ARBA00035112"/>
    </source>
</evidence>
<evidence type="ECO:0000256" key="2">
    <source>
        <dbReference type="ARBA" id="ARBA00023002"/>
    </source>
</evidence>
<evidence type="ECO:0000313" key="7">
    <source>
        <dbReference type="Proteomes" id="UP000664521"/>
    </source>
</evidence>
<dbReference type="GO" id="GO:0016491">
    <property type="term" value="F:oxidoreductase activity"/>
    <property type="evidence" value="ECO:0007669"/>
    <property type="project" value="UniProtKB-KW"/>
</dbReference>
<dbReference type="PANTHER" id="PTHR33365:SF11">
    <property type="entry name" value="TAT PATHWAY SIGNAL SEQUENCE"/>
    <property type="match status" value="1"/>
</dbReference>
<comment type="caution">
    <text evidence="6">The sequence shown here is derived from an EMBL/GenBank/DDBJ whole genome shotgun (WGS) entry which is preliminary data.</text>
</comment>
<keyword evidence="7" id="KW-1185">Reference proteome</keyword>
<feature type="transmembrane region" description="Helical" evidence="5">
    <location>
        <begin position="41"/>
        <end position="61"/>
    </location>
</feature>
<evidence type="ECO:0000256" key="4">
    <source>
        <dbReference type="SAM" id="MobiDB-lite"/>
    </source>
</evidence>
<comment type="similarity">
    <text evidence="3">Belongs to the ustYa family.</text>
</comment>
<dbReference type="OrthoDB" id="3687641at2759"/>
<keyword evidence="2" id="KW-0560">Oxidoreductase</keyword>
<keyword evidence="5" id="KW-0812">Transmembrane</keyword>
<dbReference type="GO" id="GO:0043386">
    <property type="term" value="P:mycotoxin biosynthetic process"/>
    <property type="evidence" value="ECO:0007669"/>
    <property type="project" value="InterPro"/>
</dbReference>
<sequence>MAVFQYKPLPTEGEDDKEKSPLTTTPAQSKAEHHERTLKTIFAACVFVIFCGGVLLILSLMEPEKGLRSFRQALIPEIAMENFVWENNKTFAGTVDEESNHAWDSLIPPGHGFILLSKSKAKKHHLPPGISVDENHDRYSISMYHQIHCLGMIRLGYFAAVDRFNGLHSGPSTKRPVGNQDEHAAHRDTLHLEHCFDYLRQAILCAGDTTIEWARDSGDGEIDSQVDGWGVEHQCRSTKTIYDFTAKHRAENDAEGIANVIQR</sequence>
<dbReference type="Proteomes" id="UP000664521">
    <property type="component" value="Unassembled WGS sequence"/>
</dbReference>
<reference evidence="6" key="1">
    <citation type="submission" date="2021-03" db="EMBL/GenBank/DDBJ databases">
        <authorList>
            <person name="Tagirdzhanova G."/>
        </authorList>
    </citation>
    <scope>NUCLEOTIDE SEQUENCE</scope>
</reference>
<evidence type="ECO:0000256" key="5">
    <source>
        <dbReference type="SAM" id="Phobius"/>
    </source>
</evidence>
<keyword evidence="5" id="KW-0472">Membrane</keyword>
<evidence type="ECO:0008006" key="8">
    <source>
        <dbReference type="Google" id="ProtNLM"/>
    </source>
</evidence>
<dbReference type="PANTHER" id="PTHR33365">
    <property type="entry name" value="YALI0B05434P"/>
    <property type="match status" value="1"/>
</dbReference>
<protein>
    <recommendedName>
        <fullName evidence="8">Tat pathway signal sequence</fullName>
    </recommendedName>
</protein>
<comment type="pathway">
    <text evidence="1">Mycotoxin biosynthesis.</text>
</comment>
<gene>
    <name evidence="6" type="ORF">HETSPECPRED_009758</name>
</gene>
<proteinExistence type="inferred from homology"/>
<dbReference type="Pfam" id="PF11807">
    <property type="entry name" value="UstYa"/>
    <property type="match status" value="1"/>
</dbReference>
<evidence type="ECO:0000313" key="6">
    <source>
        <dbReference type="EMBL" id="CAF9935351.1"/>
    </source>
</evidence>